<dbReference type="CDD" id="cd07067">
    <property type="entry name" value="HP_PGM_like"/>
    <property type="match status" value="1"/>
</dbReference>
<dbReference type="SUPFAM" id="SSF53254">
    <property type="entry name" value="Phosphoglycerate mutase-like"/>
    <property type="match status" value="1"/>
</dbReference>
<dbReference type="InterPro" id="IPR029033">
    <property type="entry name" value="His_PPase_superfam"/>
</dbReference>
<reference evidence="4" key="1">
    <citation type="submission" date="2020-10" db="EMBL/GenBank/DDBJ databases">
        <title>Taxonomic study of unclassified bacteria belonging to the class Ktedonobacteria.</title>
        <authorList>
            <person name="Yabe S."/>
            <person name="Wang C.M."/>
            <person name="Zheng Y."/>
            <person name="Sakai Y."/>
            <person name="Cavaletti L."/>
            <person name="Monciardini P."/>
            <person name="Donadio S."/>
        </authorList>
    </citation>
    <scope>NUCLEOTIDE SEQUENCE</scope>
    <source>
        <strain evidence="4">SOSP1-1</strain>
    </source>
</reference>
<evidence type="ECO:0000256" key="2">
    <source>
        <dbReference type="ARBA" id="ARBA00023235"/>
    </source>
</evidence>
<evidence type="ECO:0000313" key="4">
    <source>
        <dbReference type="EMBL" id="GHO50065.1"/>
    </source>
</evidence>
<comment type="caution">
    <text evidence="4">The sequence shown here is derived from an EMBL/GenBank/DDBJ whole genome shotgun (WGS) entry which is preliminary data.</text>
</comment>
<dbReference type="InterPro" id="IPR001345">
    <property type="entry name" value="PG/BPGM_mutase_AS"/>
</dbReference>
<name>A0A8J3MW77_9CHLR</name>
<dbReference type="InterPro" id="IPR013078">
    <property type="entry name" value="His_Pase_superF_clade-1"/>
</dbReference>
<dbReference type="PROSITE" id="PS00175">
    <property type="entry name" value="PG_MUTASE"/>
    <property type="match status" value="1"/>
</dbReference>
<evidence type="ECO:0008006" key="6">
    <source>
        <dbReference type="Google" id="ProtNLM"/>
    </source>
</evidence>
<feature type="binding site" evidence="3">
    <location>
        <begin position="71"/>
        <end position="78"/>
    </location>
    <ligand>
        <name>substrate</name>
    </ligand>
</feature>
<accession>A0A8J3MW77</accession>
<dbReference type="PANTHER" id="PTHR48100">
    <property type="entry name" value="BROAD-SPECIFICITY PHOSPHATASE YOR283W-RELATED"/>
    <property type="match status" value="1"/>
</dbReference>
<evidence type="ECO:0000256" key="3">
    <source>
        <dbReference type="PIRSR" id="PIRSR613078-2"/>
    </source>
</evidence>
<keyword evidence="1" id="KW-0324">Glycolysis</keyword>
<dbReference type="GO" id="GO:0005737">
    <property type="term" value="C:cytoplasm"/>
    <property type="evidence" value="ECO:0007669"/>
    <property type="project" value="TreeGrafter"/>
</dbReference>
<proteinExistence type="predicted"/>
<dbReference type="AlphaFoldDB" id="A0A8J3MW77"/>
<keyword evidence="2" id="KW-0413">Isomerase</keyword>
<dbReference type="GO" id="GO:0016791">
    <property type="term" value="F:phosphatase activity"/>
    <property type="evidence" value="ECO:0007669"/>
    <property type="project" value="TreeGrafter"/>
</dbReference>
<dbReference type="SMART" id="SM00855">
    <property type="entry name" value="PGAM"/>
    <property type="match status" value="1"/>
</dbReference>
<keyword evidence="5" id="KW-1185">Reference proteome</keyword>
<gene>
    <name evidence="4" type="ORF">KSX_82280</name>
</gene>
<evidence type="ECO:0000313" key="5">
    <source>
        <dbReference type="Proteomes" id="UP000612362"/>
    </source>
</evidence>
<dbReference type="Gene3D" id="3.40.50.1240">
    <property type="entry name" value="Phosphoglycerate mutase-like"/>
    <property type="match status" value="1"/>
</dbReference>
<dbReference type="Pfam" id="PF00300">
    <property type="entry name" value="His_Phos_1"/>
    <property type="match status" value="1"/>
</dbReference>
<evidence type="ECO:0000256" key="1">
    <source>
        <dbReference type="ARBA" id="ARBA00023152"/>
    </source>
</evidence>
<dbReference type="EMBL" id="BNJF01000007">
    <property type="protein sequence ID" value="GHO50065.1"/>
    <property type="molecule type" value="Genomic_DNA"/>
</dbReference>
<feature type="binding site" evidence="3">
    <location>
        <position position="122"/>
    </location>
    <ligand>
        <name>substrate</name>
    </ligand>
</feature>
<organism evidence="4 5">
    <name type="scientific">Ktedonospora formicarum</name>
    <dbReference type="NCBI Taxonomy" id="2778364"/>
    <lineage>
        <taxon>Bacteria</taxon>
        <taxon>Bacillati</taxon>
        <taxon>Chloroflexota</taxon>
        <taxon>Ktedonobacteria</taxon>
        <taxon>Ktedonobacterales</taxon>
        <taxon>Ktedonobacteraceae</taxon>
        <taxon>Ktedonospora</taxon>
    </lineage>
</organism>
<dbReference type="Proteomes" id="UP000612362">
    <property type="component" value="Unassembled WGS sequence"/>
</dbReference>
<protein>
    <recommendedName>
        <fullName evidence="6">Phosphoglycerate mutase</fullName>
    </recommendedName>
</protein>
<dbReference type="InterPro" id="IPR050275">
    <property type="entry name" value="PGM_Phosphatase"/>
</dbReference>
<dbReference type="PANTHER" id="PTHR48100:SF1">
    <property type="entry name" value="HISTIDINE PHOSPHATASE FAMILY PROTEIN-RELATED"/>
    <property type="match status" value="1"/>
</dbReference>
<sequence>MCLDLIVIFHHITPLTHDLCNAHIYPHSPKLGNFLYSMGRRQLIYLASYNHQPKTLELMNTSTVNTIYLIRHGENVANVTGEFSYKRVDYSLTSKGVLQAAQTATYLCERHIDAIYSSPLKRARETAEAIAHPHNLSVDILEEFREVNVGDLEQAEPTAANWDIHNAIIAQWYHGKLDVRFPNGENFLELIERSKNGLRTATQGRQGQVIVIAGHAGIFTAIVSAICGPESLPIIRQTRKHNCSITEIEVTTSDQDVTGKLVEWAACAHLSGEAASFIAPVPEFTSEKNEGKTATAH</sequence>